<accession>A0A0P1BQ51</accession>
<dbReference type="SUPFAM" id="SSF55729">
    <property type="entry name" value="Acyl-CoA N-acyltransferases (Nat)"/>
    <property type="match status" value="1"/>
</dbReference>
<evidence type="ECO:0000313" key="2">
    <source>
        <dbReference type="EMBL" id="CEH18711.1"/>
    </source>
</evidence>
<dbReference type="InterPro" id="IPR016181">
    <property type="entry name" value="Acyl_CoA_acyltransferase"/>
</dbReference>
<keyword evidence="2" id="KW-0808">Transferase</keyword>
<name>A0A0P1BQ51_9BASI</name>
<dbReference type="InterPro" id="IPR000182">
    <property type="entry name" value="GNAT_dom"/>
</dbReference>
<dbReference type="OrthoDB" id="10039976at2759"/>
<feature type="domain" description="N-acetyltransferase" evidence="1">
    <location>
        <begin position="1"/>
        <end position="105"/>
    </location>
</feature>
<dbReference type="AlphaFoldDB" id="A0A0P1BQ51"/>
<evidence type="ECO:0000313" key="3">
    <source>
        <dbReference type="Proteomes" id="UP000054845"/>
    </source>
</evidence>
<keyword evidence="3" id="KW-1185">Reference proteome</keyword>
<organism evidence="2 3">
    <name type="scientific">Ceraceosorus bombacis</name>
    <dbReference type="NCBI Taxonomy" id="401625"/>
    <lineage>
        <taxon>Eukaryota</taxon>
        <taxon>Fungi</taxon>
        <taxon>Dikarya</taxon>
        <taxon>Basidiomycota</taxon>
        <taxon>Ustilaginomycotina</taxon>
        <taxon>Exobasidiomycetes</taxon>
        <taxon>Ceraceosorales</taxon>
        <taxon>Ceraceosoraceae</taxon>
        <taxon>Ceraceosorus</taxon>
    </lineage>
</organism>
<dbReference type="Proteomes" id="UP000054845">
    <property type="component" value="Unassembled WGS sequence"/>
</dbReference>
<dbReference type="GO" id="GO:0016747">
    <property type="term" value="F:acyltransferase activity, transferring groups other than amino-acyl groups"/>
    <property type="evidence" value="ECO:0007669"/>
    <property type="project" value="InterPro"/>
</dbReference>
<dbReference type="Pfam" id="PF13508">
    <property type="entry name" value="Acetyltransf_7"/>
    <property type="match status" value="1"/>
</dbReference>
<evidence type="ECO:0000259" key="1">
    <source>
        <dbReference type="PROSITE" id="PS51186"/>
    </source>
</evidence>
<dbReference type="Gene3D" id="3.40.630.30">
    <property type="match status" value="1"/>
</dbReference>
<dbReference type="CDD" id="cd04301">
    <property type="entry name" value="NAT_SF"/>
    <property type="match status" value="1"/>
</dbReference>
<proteinExistence type="predicted"/>
<sequence length="105" mass="11733">MTKEYRYQRSILPDVLDTDDFQAAGGVLKVKLLWVADKHRGSGLGREIMTAVDALGRKRGATFATVNTFSFQAEGFYKKCGYDVLYRVPGCFDGSVEKIFLGKKL</sequence>
<dbReference type="PROSITE" id="PS51186">
    <property type="entry name" value="GNAT"/>
    <property type="match status" value="1"/>
</dbReference>
<protein>
    <submittedName>
        <fullName evidence="2">GLUCOSAMINE 6-PHOSPHATE N-ACETYLTRANSFERASE</fullName>
    </submittedName>
</protein>
<dbReference type="EMBL" id="CCYA01000276">
    <property type="protein sequence ID" value="CEH18711.1"/>
    <property type="molecule type" value="Genomic_DNA"/>
</dbReference>
<reference evidence="2 3" key="1">
    <citation type="submission" date="2014-09" db="EMBL/GenBank/DDBJ databases">
        <authorList>
            <person name="Magalhaes I.L.F."/>
            <person name="Oliveira U."/>
            <person name="Santos F.R."/>
            <person name="Vidigal T.H.D.A."/>
            <person name="Brescovit A.D."/>
            <person name="Santos A.J."/>
        </authorList>
    </citation>
    <scope>NUCLEOTIDE SEQUENCE [LARGE SCALE GENOMIC DNA]</scope>
</reference>